<gene>
    <name evidence="1 4" type="primary">sfsA</name>
    <name evidence="4" type="ORF">GCM10011369_15070</name>
</gene>
<dbReference type="InterPro" id="IPR040452">
    <property type="entry name" value="SfsA_C"/>
</dbReference>
<dbReference type="HAMAP" id="MF_00095">
    <property type="entry name" value="SfsA"/>
    <property type="match status" value="1"/>
</dbReference>
<dbReference type="EMBL" id="BMDX01000006">
    <property type="protein sequence ID" value="GGA74224.1"/>
    <property type="molecule type" value="Genomic_DNA"/>
</dbReference>
<dbReference type="Pfam" id="PF03749">
    <property type="entry name" value="SfsA"/>
    <property type="match status" value="1"/>
</dbReference>
<evidence type="ECO:0000256" key="1">
    <source>
        <dbReference type="HAMAP-Rule" id="MF_00095"/>
    </source>
</evidence>
<protein>
    <recommendedName>
        <fullName evidence="1">Sugar fermentation stimulation protein homolog</fullName>
    </recommendedName>
</protein>
<feature type="domain" description="SfsA N-terminal OB" evidence="3">
    <location>
        <begin position="9"/>
        <end position="76"/>
    </location>
</feature>
<organism evidence="4 5">
    <name type="scientific">Neiella marina</name>
    <dbReference type="NCBI Taxonomy" id="508461"/>
    <lineage>
        <taxon>Bacteria</taxon>
        <taxon>Pseudomonadati</taxon>
        <taxon>Pseudomonadota</taxon>
        <taxon>Gammaproteobacteria</taxon>
        <taxon>Alteromonadales</taxon>
        <taxon>Echinimonadaceae</taxon>
        <taxon>Neiella</taxon>
    </lineage>
</organism>
<dbReference type="RefSeq" id="WP_087505497.1">
    <property type="nucleotide sequence ID" value="NZ_BMDX01000006.1"/>
</dbReference>
<dbReference type="Proteomes" id="UP000619743">
    <property type="component" value="Unassembled WGS sequence"/>
</dbReference>
<comment type="caution">
    <text evidence="4">The sequence shown here is derived from an EMBL/GenBank/DDBJ whole genome shotgun (WGS) entry which is preliminary data.</text>
</comment>
<feature type="domain" description="Sugar fermentation stimulation protein C-terminal" evidence="2">
    <location>
        <begin position="79"/>
        <end position="217"/>
    </location>
</feature>
<dbReference type="InterPro" id="IPR041465">
    <property type="entry name" value="SfsA_N"/>
</dbReference>
<evidence type="ECO:0000313" key="4">
    <source>
        <dbReference type="EMBL" id="GGA74224.1"/>
    </source>
</evidence>
<evidence type="ECO:0000313" key="5">
    <source>
        <dbReference type="Proteomes" id="UP000619743"/>
    </source>
</evidence>
<dbReference type="GO" id="GO:0003677">
    <property type="term" value="F:DNA binding"/>
    <property type="evidence" value="ECO:0007669"/>
    <property type="project" value="InterPro"/>
</dbReference>
<dbReference type="Gene3D" id="3.40.1350.60">
    <property type="match status" value="1"/>
</dbReference>
<dbReference type="InterPro" id="IPR005224">
    <property type="entry name" value="SfsA"/>
</dbReference>
<sequence length="231" mass="25089">MNLIPATLIKRYKRFLADVILDDGNELTVHCPNTGSMKNCGQSGDRIWLSKSANPKRKYAYTWELTETSSGHFICVNTQRANPAVADAIANGQLPSLAGYKALQREIKYGDSSRVDIRLSDGPQADVYVEVKSCTLLEADGCGYFPDAVTARGQKHLRELMATVAEGKRAMLIFAVMHTGISSVYAAKHIDPNYAELLTQAANAGVEVLACYFHIKPGGITFCRAGNAVTA</sequence>
<dbReference type="FunFam" id="2.40.50.580:FF:000001">
    <property type="entry name" value="Sugar fermentation stimulation protein A"/>
    <property type="match status" value="1"/>
</dbReference>
<dbReference type="OrthoDB" id="9802365at2"/>
<dbReference type="CDD" id="cd22359">
    <property type="entry name" value="SfsA-like_bacterial"/>
    <property type="match status" value="1"/>
</dbReference>
<dbReference type="PANTHER" id="PTHR30545:SF2">
    <property type="entry name" value="SUGAR FERMENTATION STIMULATION PROTEIN A"/>
    <property type="match status" value="1"/>
</dbReference>
<name>A0A8J2U4E3_9GAMM</name>
<reference evidence="5" key="1">
    <citation type="journal article" date="2019" name="Int. J. Syst. Evol. Microbiol.">
        <title>The Global Catalogue of Microorganisms (GCM) 10K type strain sequencing project: providing services to taxonomists for standard genome sequencing and annotation.</title>
        <authorList>
            <consortium name="The Broad Institute Genomics Platform"/>
            <consortium name="The Broad Institute Genome Sequencing Center for Infectious Disease"/>
            <person name="Wu L."/>
            <person name="Ma J."/>
        </authorList>
    </citation>
    <scope>NUCLEOTIDE SEQUENCE [LARGE SCALE GENOMIC DNA]</scope>
    <source>
        <strain evidence="5">CGMCC 1.10130</strain>
    </source>
</reference>
<dbReference type="Gene3D" id="2.40.50.580">
    <property type="match status" value="1"/>
</dbReference>
<accession>A0A8J2U4E3</accession>
<dbReference type="PANTHER" id="PTHR30545">
    <property type="entry name" value="SUGAR FERMENTATION STIMULATION PROTEIN A"/>
    <property type="match status" value="1"/>
</dbReference>
<comment type="similarity">
    <text evidence="1">Belongs to the SfsA family.</text>
</comment>
<dbReference type="Pfam" id="PF17746">
    <property type="entry name" value="SfsA_N"/>
    <property type="match status" value="1"/>
</dbReference>
<evidence type="ECO:0000259" key="3">
    <source>
        <dbReference type="Pfam" id="PF17746"/>
    </source>
</evidence>
<dbReference type="AlphaFoldDB" id="A0A8J2U4E3"/>
<keyword evidence="5" id="KW-1185">Reference proteome</keyword>
<proteinExistence type="inferred from homology"/>
<evidence type="ECO:0000259" key="2">
    <source>
        <dbReference type="Pfam" id="PF03749"/>
    </source>
</evidence>
<dbReference type="NCBIfam" id="TIGR00230">
    <property type="entry name" value="sfsA"/>
    <property type="match status" value="1"/>
</dbReference>